<protein>
    <submittedName>
        <fullName evidence="1">Uncharacterized protein</fullName>
    </submittedName>
</protein>
<evidence type="ECO:0000313" key="1">
    <source>
        <dbReference type="EMBL" id="RHC61395.1"/>
    </source>
</evidence>
<organism evidence="1 2">
    <name type="scientific">Anaerobutyricum hallii</name>
    <dbReference type="NCBI Taxonomy" id="39488"/>
    <lineage>
        <taxon>Bacteria</taxon>
        <taxon>Bacillati</taxon>
        <taxon>Bacillota</taxon>
        <taxon>Clostridia</taxon>
        <taxon>Lachnospirales</taxon>
        <taxon>Lachnospiraceae</taxon>
        <taxon>Anaerobutyricum</taxon>
    </lineage>
</organism>
<keyword evidence="2" id="KW-1185">Reference proteome</keyword>
<dbReference type="EMBL" id="QSID01000017">
    <property type="protein sequence ID" value="RHC61395.1"/>
    <property type="molecule type" value="Genomic_DNA"/>
</dbReference>
<accession>A0A414B2U7</accession>
<sequence>MRLLLWLIFRQLHPIFINVRLKNSGTTDKNLLTKSSTKKFREYSILTGSRKSGNLTHTLT</sequence>
<dbReference type="Proteomes" id="UP000284621">
    <property type="component" value="Unassembled WGS sequence"/>
</dbReference>
<proteinExistence type="predicted"/>
<gene>
    <name evidence="1" type="ORF">DW833_13150</name>
</gene>
<reference evidence="1 2" key="1">
    <citation type="submission" date="2018-08" db="EMBL/GenBank/DDBJ databases">
        <title>A genome reference for cultivated species of the human gut microbiota.</title>
        <authorList>
            <person name="Zou Y."/>
            <person name="Xue W."/>
            <person name="Luo G."/>
        </authorList>
    </citation>
    <scope>NUCLEOTIDE SEQUENCE [LARGE SCALE GENOMIC DNA]</scope>
    <source>
        <strain evidence="1 2">AM34-3LB</strain>
    </source>
</reference>
<dbReference type="AlphaFoldDB" id="A0A414B2U7"/>
<evidence type="ECO:0000313" key="2">
    <source>
        <dbReference type="Proteomes" id="UP000284621"/>
    </source>
</evidence>
<comment type="caution">
    <text evidence="1">The sequence shown here is derived from an EMBL/GenBank/DDBJ whole genome shotgun (WGS) entry which is preliminary data.</text>
</comment>
<name>A0A414B2U7_9FIRM</name>